<comment type="catalytic activity">
    <reaction evidence="7">
        <text>choline + 2 reduced [2Fe-2S]-[ferredoxin] + O2 + 2 H(+) = betaine aldehyde hydrate + 2 oxidized [2Fe-2S]-[ferredoxin] + H2O</text>
        <dbReference type="Rhea" id="RHEA:17769"/>
        <dbReference type="Rhea" id="RHEA-COMP:10000"/>
        <dbReference type="Rhea" id="RHEA-COMP:10001"/>
        <dbReference type="ChEBI" id="CHEBI:15354"/>
        <dbReference type="ChEBI" id="CHEBI:15377"/>
        <dbReference type="ChEBI" id="CHEBI:15378"/>
        <dbReference type="ChEBI" id="CHEBI:15379"/>
        <dbReference type="ChEBI" id="CHEBI:15870"/>
        <dbReference type="ChEBI" id="CHEBI:33737"/>
        <dbReference type="ChEBI" id="CHEBI:33738"/>
        <dbReference type="EC" id="1.14.15.7"/>
    </reaction>
</comment>
<dbReference type="EMBL" id="JAPEUX010000003">
    <property type="protein sequence ID" value="KAJ4356857.1"/>
    <property type="molecule type" value="Genomic_DNA"/>
</dbReference>
<comment type="pathway">
    <text evidence="3">Amine and polyamine biosynthesis; betaine biosynthesis via choline pathway; betaine aldehyde from choline (monooxygenase route): step 1/1.</text>
</comment>
<feature type="domain" description="Aromatic-ring-hydroxylating dioxygenase alpha subunit C-terminal" evidence="8">
    <location>
        <begin position="2"/>
        <end position="91"/>
    </location>
</feature>
<evidence type="ECO:0000256" key="4">
    <source>
        <dbReference type="ARBA" id="ARBA00010848"/>
    </source>
</evidence>
<gene>
    <name evidence="9" type="ORF">N0V89_004894</name>
</gene>
<dbReference type="Proteomes" id="UP001140513">
    <property type="component" value="Unassembled WGS sequence"/>
</dbReference>
<dbReference type="Pfam" id="PF00848">
    <property type="entry name" value="Ring_hydroxyl_A"/>
    <property type="match status" value="1"/>
</dbReference>
<dbReference type="OrthoDB" id="426882at2759"/>
<accession>A0A9W8XR99</accession>
<evidence type="ECO:0000256" key="5">
    <source>
        <dbReference type="ARBA" id="ARBA00012763"/>
    </source>
</evidence>
<organism evidence="9 10">
    <name type="scientific">Didymosphaeria variabile</name>
    <dbReference type="NCBI Taxonomy" id="1932322"/>
    <lineage>
        <taxon>Eukaryota</taxon>
        <taxon>Fungi</taxon>
        <taxon>Dikarya</taxon>
        <taxon>Ascomycota</taxon>
        <taxon>Pezizomycotina</taxon>
        <taxon>Dothideomycetes</taxon>
        <taxon>Pleosporomycetidae</taxon>
        <taxon>Pleosporales</taxon>
        <taxon>Massarineae</taxon>
        <taxon>Didymosphaeriaceae</taxon>
        <taxon>Didymosphaeria</taxon>
    </lineage>
</organism>
<dbReference type="AlphaFoldDB" id="A0A9W8XR99"/>
<dbReference type="GO" id="GO:0019133">
    <property type="term" value="F:choline monooxygenase activity"/>
    <property type="evidence" value="ECO:0007669"/>
    <property type="project" value="UniProtKB-EC"/>
</dbReference>
<comment type="function">
    <text evidence="2">Catalyzes the first step of the osmoprotectant glycine betaine synthesis.</text>
</comment>
<evidence type="ECO:0000256" key="2">
    <source>
        <dbReference type="ARBA" id="ARBA00002149"/>
    </source>
</evidence>
<dbReference type="SUPFAM" id="SSF55961">
    <property type="entry name" value="Bet v1-like"/>
    <property type="match status" value="1"/>
</dbReference>
<dbReference type="PANTHER" id="PTHR43756">
    <property type="entry name" value="CHOLINE MONOOXYGENASE, CHLOROPLASTIC"/>
    <property type="match status" value="1"/>
</dbReference>
<comment type="caution">
    <text evidence="9">The sequence shown here is derived from an EMBL/GenBank/DDBJ whole genome shotgun (WGS) entry which is preliminary data.</text>
</comment>
<keyword evidence="10" id="KW-1185">Reference proteome</keyword>
<sequence length="138" mass="15587">MTDDYFYLMRVVPTTSVSVSMQYEVYRHKNATDEAFNDIDNFFKQIEGEDKFLCTNAQKNLIAGGYVSGPLHPHNEKGVLHFQSLVKDILTDHRALERKSGVDIAPARRMPANNKTQEEDVFCASLCDIGGDTKGLVW</sequence>
<evidence type="ECO:0000313" key="9">
    <source>
        <dbReference type="EMBL" id="KAJ4356857.1"/>
    </source>
</evidence>
<dbReference type="GeneID" id="80908424"/>
<comment type="similarity">
    <text evidence="4">Belongs to the choline monooxygenase family.</text>
</comment>
<reference evidence="9" key="1">
    <citation type="submission" date="2022-10" db="EMBL/GenBank/DDBJ databases">
        <title>Tapping the CABI collections for fungal endophytes: first genome assemblies for Collariella, Neodidymelliopsis, Ascochyta clinopodiicola, Didymella pomorum, Didymosphaeria variabile, Neocosmospora piperis and Neocucurbitaria cava.</title>
        <authorList>
            <person name="Hill R."/>
        </authorList>
    </citation>
    <scope>NUCLEOTIDE SEQUENCE</scope>
    <source>
        <strain evidence="9">IMI 356815</strain>
    </source>
</reference>
<evidence type="ECO:0000256" key="3">
    <source>
        <dbReference type="ARBA" id="ARBA00004866"/>
    </source>
</evidence>
<evidence type="ECO:0000256" key="7">
    <source>
        <dbReference type="ARBA" id="ARBA00049097"/>
    </source>
</evidence>
<dbReference type="Gene3D" id="3.90.380.10">
    <property type="entry name" value="Naphthalene 1,2-dioxygenase Alpha Subunit, Chain A, domain 1"/>
    <property type="match status" value="1"/>
</dbReference>
<evidence type="ECO:0000313" key="10">
    <source>
        <dbReference type="Proteomes" id="UP001140513"/>
    </source>
</evidence>
<proteinExistence type="inferred from homology"/>
<dbReference type="PANTHER" id="PTHR43756:SF5">
    <property type="entry name" value="CHOLINE MONOOXYGENASE, CHLOROPLASTIC"/>
    <property type="match status" value="1"/>
</dbReference>
<evidence type="ECO:0000259" key="8">
    <source>
        <dbReference type="Pfam" id="PF00848"/>
    </source>
</evidence>
<dbReference type="GO" id="GO:0005506">
    <property type="term" value="F:iron ion binding"/>
    <property type="evidence" value="ECO:0007669"/>
    <property type="project" value="InterPro"/>
</dbReference>
<evidence type="ECO:0000256" key="6">
    <source>
        <dbReference type="ARBA" id="ARBA00014931"/>
    </source>
</evidence>
<dbReference type="RefSeq" id="XP_056073983.1">
    <property type="nucleotide sequence ID" value="XM_056213675.1"/>
</dbReference>
<evidence type="ECO:0000256" key="1">
    <source>
        <dbReference type="ARBA" id="ARBA00001962"/>
    </source>
</evidence>
<protein>
    <recommendedName>
        <fullName evidence="6">Choline monooxygenase, chloroplastic</fullName>
        <ecNumber evidence="5">1.14.15.7</ecNumber>
    </recommendedName>
</protein>
<dbReference type="InterPro" id="IPR015879">
    <property type="entry name" value="Ring_hydroxy_dOase_asu_C_dom"/>
</dbReference>
<name>A0A9W8XR99_9PLEO</name>
<dbReference type="CDD" id="cd00680">
    <property type="entry name" value="RHO_alpha_C"/>
    <property type="match status" value="1"/>
</dbReference>
<dbReference type="EC" id="1.14.15.7" evidence="5"/>
<dbReference type="InterPro" id="IPR001663">
    <property type="entry name" value="Rng_hydr_dOase-A"/>
</dbReference>
<comment type="cofactor">
    <cofactor evidence="1">
        <name>Fe cation</name>
        <dbReference type="ChEBI" id="CHEBI:24875"/>
    </cofactor>
</comment>
<dbReference type="GO" id="GO:0051537">
    <property type="term" value="F:2 iron, 2 sulfur cluster binding"/>
    <property type="evidence" value="ECO:0007669"/>
    <property type="project" value="InterPro"/>
</dbReference>